<gene>
    <name evidence="1" type="ORF">HYRO_229</name>
</gene>
<dbReference type="RefSeq" id="YP_009204767.1">
    <property type="nucleotide sequence ID" value="NC_028869.1"/>
</dbReference>
<dbReference type="GeneID" id="26631369"/>
<organism evidence="1 2">
    <name type="scientific">Mycobacterium phage HyRo</name>
    <dbReference type="NCBI Taxonomy" id="1698710"/>
    <lineage>
        <taxon>Viruses</taxon>
        <taxon>Duplodnaviria</taxon>
        <taxon>Heunggongvirae</taxon>
        <taxon>Uroviricota</taxon>
        <taxon>Caudoviricetes</taxon>
        <taxon>Ceeclamvirinae</taxon>
        <taxon>Bixzunavirus</taxon>
        <taxon>Bixzunavirus hyro</taxon>
    </lineage>
</organism>
<keyword evidence="2" id="KW-1185">Reference proteome</keyword>
<sequence length="34" mass="3970">MIDLPYPWPTSPLITDYVRRQAELLGDPDPLERT</sequence>
<protein>
    <submittedName>
        <fullName evidence="1">Uncharacterized protein</fullName>
    </submittedName>
</protein>
<proteinExistence type="predicted"/>
<evidence type="ECO:0000313" key="2">
    <source>
        <dbReference type="Proteomes" id="UP000201904"/>
    </source>
</evidence>
<dbReference type="KEGG" id="vg:26631369"/>
<reference evidence="1 2" key="1">
    <citation type="submission" date="2015-07" db="EMBL/GenBank/DDBJ databases">
        <authorList>
            <person name="Rodel H."/>
            <person name="Hlope Z.R."/>
            <person name="Mbambo L.M."/>
            <person name="Mkhwanazi N.P."/>
            <person name="Mvuna L.D."/>
            <person name="Ncobeni N.P."/>
            <person name="Larsen M.H."/>
            <person name="Russell D.A."/>
            <person name="Bowman C.A."/>
            <person name="Pope W.H."/>
            <person name="Mavrich T.N."/>
            <person name="Guerrero C.A."/>
            <person name="Jacobs-Sera D."/>
            <person name="Hendrix R.W."/>
            <person name="Hatfull G.F."/>
        </authorList>
    </citation>
    <scope>NUCLEOTIDE SEQUENCE [LARGE SCALE GENOMIC DNA]</scope>
</reference>
<dbReference type="EMBL" id="KT281790">
    <property type="protein sequence ID" value="ALA48396.1"/>
    <property type="molecule type" value="Genomic_DNA"/>
</dbReference>
<accession>A0A0K2FMS2</accession>
<dbReference type="Proteomes" id="UP000201904">
    <property type="component" value="Segment"/>
</dbReference>
<name>A0A0K2FMS2_9CAUD</name>
<evidence type="ECO:0000313" key="1">
    <source>
        <dbReference type="EMBL" id="ALA48396.1"/>
    </source>
</evidence>